<dbReference type="InterPro" id="IPR001547">
    <property type="entry name" value="Glyco_hydro_5"/>
</dbReference>
<reference evidence="8 9" key="1">
    <citation type="journal article" date="2011" name="J. Bacteriol.">
        <title>Draft Genome Sequence of Gordonia neofelifaecis NRRL B-59395, a Cholesterol-Degrading Actinomycete.</title>
        <authorList>
            <person name="Ge F."/>
            <person name="Li W."/>
            <person name="Chen G."/>
            <person name="Liu Y."/>
            <person name="Zhang G."/>
            <person name="Yong B."/>
            <person name="Wang Q."/>
            <person name="Wang N."/>
            <person name="Huang Z."/>
            <person name="Li W."/>
            <person name="Wang J."/>
            <person name="Wu C."/>
            <person name="Xie Q."/>
            <person name="Liu G."/>
        </authorList>
    </citation>
    <scope>NUCLEOTIDE SEQUENCE [LARGE SCALE GENOMIC DNA]</scope>
    <source>
        <strain evidence="8 9">NRRL B-59395</strain>
    </source>
</reference>
<gene>
    <name evidence="8" type="ORF">SCNU_02477</name>
</gene>
<evidence type="ECO:0000256" key="1">
    <source>
        <dbReference type="ARBA" id="ARBA00005641"/>
    </source>
</evidence>
<dbReference type="GO" id="GO:1901136">
    <property type="term" value="P:carbohydrate derivative catabolic process"/>
    <property type="evidence" value="ECO:0007669"/>
    <property type="project" value="UniProtKB-ARBA"/>
</dbReference>
<name>F1YFJ8_9ACTN</name>
<feature type="domain" description="Glycoside hydrolase family 5 C-terminal" evidence="7">
    <location>
        <begin position="389"/>
        <end position="468"/>
    </location>
</feature>
<accession>F1YFJ8</accession>
<dbReference type="InterPro" id="IPR013780">
    <property type="entry name" value="Glyco_hydro_b"/>
</dbReference>
<evidence type="ECO:0000313" key="8">
    <source>
        <dbReference type="EMBL" id="EGD56382.1"/>
    </source>
</evidence>
<dbReference type="EMBL" id="AEUD01000002">
    <property type="protein sequence ID" value="EGD56382.1"/>
    <property type="molecule type" value="Genomic_DNA"/>
</dbReference>
<dbReference type="eggNOG" id="COG2730">
    <property type="taxonomic scope" value="Bacteria"/>
</dbReference>
<evidence type="ECO:0000256" key="3">
    <source>
        <dbReference type="ARBA" id="ARBA00023295"/>
    </source>
</evidence>
<comment type="caution">
    <text evidence="8">The sequence shown here is derived from an EMBL/GenBank/DDBJ whole genome shotgun (WGS) entry which is preliminary data.</text>
</comment>
<sequence>MKTTVQAVLIAMTTVLVLTGTAAAPVLAAPGTPDRITARDGRLVDDQGRTVLIHGVNNVDKTTPYIEPGDGITLTERDAADLSRHGINAVRLGVSFDGLMPTEGVIDTAYIGRVVRVVDTLSAHGIRTLLDNHQDGLSSPWGGNGFPAWSLRARPGPGEPNPGFPLFYLMPSMNAAWDEVWSNRYGVLDHLGDALAALAGALRGRPGLLGIELLNEPWPGTAAVTCFPFGCPLFDRQYQRALERLTGRIRRVDPTVPVYWEPNVTWNQMMPSYLGIAGRRFGNVVIAPHDYCIPSQLAIYLGLPKEATALCGAQQDLTWTHVDEVRRRTGRPVVITEFGDVDPTVLENTLSRADRRNSGWMYWHYNSRYTEGRTRPDPLGGAVGRSLVRTYPQATAGRPLSMTFDSRTGAFDYTFVPDPRITAPTVIYVSDVHCPDGFEVDVSGGSYSVDESGKALIRAESNRQVRVQITPRR</sequence>
<evidence type="ECO:0000259" key="6">
    <source>
        <dbReference type="Pfam" id="PF00150"/>
    </source>
</evidence>
<comment type="similarity">
    <text evidence="1 4">Belongs to the glycosyl hydrolase 5 (cellulase A) family.</text>
</comment>
<dbReference type="InterPro" id="IPR052066">
    <property type="entry name" value="Glycosphingolipid_Hydrolases"/>
</dbReference>
<dbReference type="RefSeq" id="WP_009677766.1">
    <property type="nucleotide sequence ID" value="NZ_AEUD01000002.1"/>
</dbReference>
<dbReference type="Gene3D" id="2.60.40.1180">
    <property type="entry name" value="Golgi alpha-mannosidase II"/>
    <property type="match status" value="1"/>
</dbReference>
<keyword evidence="5" id="KW-0732">Signal</keyword>
<keyword evidence="9" id="KW-1185">Reference proteome</keyword>
<dbReference type="SUPFAM" id="SSF51445">
    <property type="entry name" value="(Trans)glycosidases"/>
    <property type="match status" value="1"/>
</dbReference>
<keyword evidence="3 4" id="KW-0326">Glycosidase</keyword>
<evidence type="ECO:0000259" key="7">
    <source>
        <dbReference type="Pfam" id="PF18564"/>
    </source>
</evidence>
<feature type="domain" description="Glycoside hydrolase family 5" evidence="6">
    <location>
        <begin position="75"/>
        <end position="367"/>
    </location>
</feature>
<dbReference type="PANTHER" id="PTHR31308">
    <property type="match status" value="1"/>
</dbReference>
<dbReference type="STRING" id="644548.SCNU_02477"/>
<keyword evidence="2 4" id="KW-0378">Hydrolase</keyword>
<dbReference type="InterPro" id="IPR041036">
    <property type="entry name" value="GH5_C"/>
</dbReference>
<feature type="chain" id="PRO_5039109795" evidence="5">
    <location>
        <begin position="29"/>
        <end position="473"/>
    </location>
</feature>
<dbReference type="Pfam" id="PF18564">
    <property type="entry name" value="Glyco_hydro_5_C"/>
    <property type="match status" value="1"/>
</dbReference>
<dbReference type="GO" id="GO:0016042">
    <property type="term" value="P:lipid catabolic process"/>
    <property type="evidence" value="ECO:0007669"/>
    <property type="project" value="UniProtKB-ARBA"/>
</dbReference>
<dbReference type="Pfam" id="PF00150">
    <property type="entry name" value="Cellulase"/>
    <property type="match status" value="1"/>
</dbReference>
<dbReference type="InterPro" id="IPR017853">
    <property type="entry name" value="GH"/>
</dbReference>
<protein>
    <submittedName>
        <fullName evidence="8">Endoglycosylceramidase</fullName>
    </submittedName>
</protein>
<evidence type="ECO:0000313" key="9">
    <source>
        <dbReference type="Proteomes" id="UP000035065"/>
    </source>
</evidence>
<evidence type="ECO:0000256" key="5">
    <source>
        <dbReference type="SAM" id="SignalP"/>
    </source>
</evidence>
<feature type="signal peptide" evidence="5">
    <location>
        <begin position="1"/>
        <end position="28"/>
    </location>
</feature>
<evidence type="ECO:0000256" key="4">
    <source>
        <dbReference type="RuleBase" id="RU361153"/>
    </source>
</evidence>
<dbReference type="AlphaFoldDB" id="F1YFJ8"/>
<dbReference type="PANTHER" id="PTHR31308:SF3">
    <property type="entry name" value="ENDOGLYCOCERAMIDASE"/>
    <property type="match status" value="1"/>
</dbReference>
<proteinExistence type="inferred from homology"/>
<evidence type="ECO:0000256" key="2">
    <source>
        <dbReference type="ARBA" id="ARBA00022801"/>
    </source>
</evidence>
<dbReference type="Gene3D" id="3.20.20.80">
    <property type="entry name" value="Glycosidases"/>
    <property type="match status" value="1"/>
</dbReference>
<dbReference type="GO" id="GO:0000272">
    <property type="term" value="P:polysaccharide catabolic process"/>
    <property type="evidence" value="ECO:0007669"/>
    <property type="project" value="InterPro"/>
</dbReference>
<dbReference type="Proteomes" id="UP000035065">
    <property type="component" value="Unassembled WGS sequence"/>
</dbReference>
<dbReference type="GO" id="GO:0004553">
    <property type="term" value="F:hydrolase activity, hydrolyzing O-glycosyl compounds"/>
    <property type="evidence" value="ECO:0007669"/>
    <property type="project" value="InterPro"/>
</dbReference>
<organism evidence="8 9">
    <name type="scientific">Gordonia neofelifaecis NRRL B-59395</name>
    <dbReference type="NCBI Taxonomy" id="644548"/>
    <lineage>
        <taxon>Bacteria</taxon>
        <taxon>Bacillati</taxon>
        <taxon>Actinomycetota</taxon>
        <taxon>Actinomycetes</taxon>
        <taxon>Mycobacteriales</taxon>
        <taxon>Gordoniaceae</taxon>
        <taxon>Gordonia</taxon>
    </lineage>
</organism>